<evidence type="ECO:0000313" key="4">
    <source>
        <dbReference type="EMBL" id="PTP26593.1"/>
    </source>
</evidence>
<dbReference type="Proteomes" id="UP001569200">
    <property type="component" value="Unassembled WGS sequence"/>
</dbReference>
<evidence type="ECO:0000313" key="7">
    <source>
        <dbReference type="Proteomes" id="UP000244197"/>
    </source>
</evidence>
<dbReference type="Proteomes" id="UP000244080">
    <property type="component" value="Unassembled WGS sequence"/>
</dbReference>
<reference evidence="2" key="4">
    <citation type="journal article" date="2018" name="Nature">
        <title>A major lineage of non-tailed dsDNA viruses as unrecognized killers of marine bacteria.</title>
        <authorList>
            <person name="Kauffman K.M."/>
            <person name="Hussain F.A."/>
            <person name="Yang J."/>
            <person name="Arevalo P."/>
            <person name="Brown J.M."/>
            <person name="Chang W.K."/>
            <person name="VanInsberghe D."/>
            <person name="Elsherbini J."/>
            <person name="Sharma R.S."/>
            <person name="Cutler M.B."/>
            <person name="Kelly L."/>
            <person name="Polz M.F."/>
        </authorList>
    </citation>
    <scope>NUCLEOTIDE SEQUENCE</scope>
    <source>
        <strain evidence="2">10N.286.54.F3</strain>
    </source>
</reference>
<reference evidence="2" key="2">
    <citation type="submission" date="2016-07" db="EMBL/GenBank/DDBJ databases">
        <authorList>
            <person name="Wan K."/>
            <person name="Booth B."/>
            <person name="Spirohn K."/>
            <person name="Hao T."/>
            <person name="Hu Y."/>
            <person name="Calderwood M."/>
            <person name="Hill D."/>
            <person name="Mohr S."/>
            <person name="Vidal M."/>
            <person name="Celniker S."/>
            <person name="Perrimon N."/>
        </authorList>
    </citation>
    <scope>NUCLEOTIDE SEQUENCE</scope>
    <source>
        <strain evidence="2">10N.286.54.F3</strain>
    </source>
</reference>
<evidence type="ECO:0000313" key="3">
    <source>
        <dbReference type="EMBL" id="PTP21935.1"/>
    </source>
</evidence>
<comment type="caution">
    <text evidence="2">The sequence shown here is derived from an EMBL/GenBank/DDBJ whole genome shotgun (WGS) entry which is preliminary data.</text>
</comment>
<dbReference type="Proteomes" id="UP000235405">
    <property type="component" value="Unassembled WGS sequence"/>
</dbReference>
<reference evidence="6 7" key="3">
    <citation type="submission" date="2017-11" db="EMBL/GenBank/DDBJ databases">
        <title>Population delineation of vibrios coincides with oyster pathogenicity.</title>
        <authorList>
            <person name="Bruto M."/>
            <person name="Labreuche Y."/>
            <person name="James A."/>
            <person name="Piel D."/>
            <person name="Chenivesse S."/>
            <person name="Petton B."/>
            <person name="Polz M.F."/>
            <person name="Le Roux F."/>
        </authorList>
    </citation>
    <scope>NUCLEOTIDE SEQUENCE [LARGE SCALE GENOMIC DNA]</scope>
    <source>
        <strain evidence="3 6">1F_55</strain>
        <strain evidence="4 7">FF_144</strain>
    </source>
</reference>
<proteinExistence type="predicted"/>
<evidence type="ECO:0000313" key="5">
    <source>
        <dbReference type="Proteomes" id="UP000235405"/>
    </source>
</evidence>
<accession>A0A0P6ZJ29</accession>
<dbReference type="AlphaFoldDB" id="A0A0P6ZJ29"/>
<name>A0A0P6ZJ29_VIBSP</name>
<gene>
    <name evidence="1" type="ORF">ACED33_17445</name>
    <name evidence="2" type="ORF">BCV19_05510</name>
    <name evidence="4" type="ORF">CWO07_20765</name>
    <name evidence="3" type="ORF">CWO36_03930</name>
</gene>
<evidence type="ECO:0000313" key="2">
    <source>
        <dbReference type="EMBL" id="PMF22755.1"/>
    </source>
</evidence>
<protein>
    <submittedName>
        <fullName evidence="2">Ribonuclease activity regulator protein RraA</fullName>
    </submittedName>
</protein>
<dbReference type="EMBL" id="JBGOOW010000024">
    <property type="protein sequence ID" value="MEZ8182474.1"/>
    <property type="molecule type" value="Genomic_DNA"/>
</dbReference>
<dbReference type="EMBL" id="MCSW01000157">
    <property type="protein sequence ID" value="PMF22755.1"/>
    <property type="molecule type" value="Genomic_DNA"/>
</dbReference>
<reference evidence="5" key="1">
    <citation type="submission" date="2016-07" db="EMBL/GenBank/DDBJ databases">
        <title>Nontailed viruses are major unrecognized killers of bacteria in the ocean.</title>
        <authorList>
            <person name="Kauffman K."/>
            <person name="Hussain F."/>
            <person name="Yang J."/>
            <person name="Arevalo P."/>
            <person name="Brown J."/>
            <person name="Cutler M."/>
            <person name="Kelly L."/>
            <person name="Polz M.F."/>
        </authorList>
    </citation>
    <scope>NUCLEOTIDE SEQUENCE [LARGE SCALE GENOMIC DNA]</scope>
    <source>
        <strain evidence="5">10N.286.54.F3</strain>
    </source>
</reference>
<dbReference type="EMBL" id="PIGA01000005">
    <property type="protein sequence ID" value="PTP21935.1"/>
    <property type="molecule type" value="Genomic_DNA"/>
</dbReference>
<dbReference type="Proteomes" id="UP000244197">
    <property type="component" value="Unassembled WGS sequence"/>
</dbReference>
<evidence type="ECO:0000313" key="6">
    <source>
        <dbReference type="Proteomes" id="UP000244080"/>
    </source>
</evidence>
<evidence type="ECO:0000313" key="8">
    <source>
        <dbReference type="Proteomes" id="UP001569200"/>
    </source>
</evidence>
<organism evidence="2 5">
    <name type="scientific">Vibrio splendidus</name>
    <dbReference type="NCBI Taxonomy" id="29497"/>
    <lineage>
        <taxon>Bacteria</taxon>
        <taxon>Pseudomonadati</taxon>
        <taxon>Pseudomonadota</taxon>
        <taxon>Gammaproteobacteria</taxon>
        <taxon>Vibrionales</taxon>
        <taxon>Vibrionaceae</taxon>
        <taxon>Vibrio</taxon>
    </lineage>
</organism>
<sequence length="52" mass="6268">MLLYVVRINPLFSLFYAQFNIELELIAHIYLLDSKDSFQLPWFKIWSLASEM</sequence>
<dbReference type="EMBL" id="PIFK01000052">
    <property type="protein sequence ID" value="PTP26593.1"/>
    <property type="molecule type" value="Genomic_DNA"/>
</dbReference>
<dbReference type="GeneID" id="89226276"/>
<evidence type="ECO:0000313" key="1">
    <source>
        <dbReference type="EMBL" id="MEZ8182474.1"/>
    </source>
</evidence>
<keyword evidence="8" id="KW-1185">Reference proteome</keyword>
<dbReference type="RefSeq" id="WP_004734992.1">
    <property type="nucleotide sequence ID" value="NZ_AP025508.1"/>
</dbReference>
<reference evidence="1 8" key="5">
    <citation type="submission" date="2024-06" db="EMBL/GenBank/DDBJ databases">
        <authorList>
            <person name="Steensen K."/>
            <person name="Seneca J."/>
            <person name="Bartlau N."/>
            <person name="Yu A.X."/>
            <person name="Polz M.F."/>
        </authorList>
    </citation>
    <scope>NUCLEOTIDE SEQUENCE [LARGE SCALE GENOMIC DNA]</scope>
    <source>
        <strain evidence="1 8">1F145</strain>
    </source>
</reference>